<dbReference type="GO" id="GO:0071051">
    <property type="term" value="P:poly(A)-dependent snoRNA 3'-end processing"/>
    <property type="evidence" value="ECO:0007669"/>
    <property type="project" value="TreeGrafter"/>
</dbReference>
<dbReference type="PANTHER" id="PTHR12124">
    <property type="entry name" value="POLYMYOSITIS/SCLERODERMA AUTOANTIGEN-RELATED"/>
    <property type="match status" value="1"/>
</dbReference>
<evidence type="ECO:0000313" key="4">
    <source>
        <dbReference type="Proteomes" id="UP000708208"/>
    </source>
</evidence>
<dbReference type="EMBL" id="CAJVCH010156362">
    <property type="protein sequence ID" value="CAG7727968.1"/>
    <property type="molecule type" value="Genomic_DNA"/>
</dbReference>
<dbReference type="GO" id="GO:0071040">
    <property type="term" value="P:nuclear polyadenylation-dependent antisense transcript catabolic process"/>
    <property type="evidence" value="ECO:0007669"/>
    <property type="project" value="TreeGrafter"/>
</dbReference>
<feature type="non-terminal residue" evidence="3">
    <location>
        <position position="1"/>
    </location>
</feature>
<dbReference type="AlphaFoldDB" id="A0A8J2NVH3"/>
<dbReference type="GO" id="GO:0000176">
    <property type="term" value="C:nuclear exosome (RNase complex)"/>
    <property type="evidence" value="ECO:0007669"/>
    <property type="project" value="TreeGrafter"/>
</dbReference>
<dbReference type="GO" id="GO:0005730">
    <property type="term" value="C:nucleolus"/>
    <property type="evidence" value="ECO:0007669"/>
    <property type="project" value="TreeGrafter"/>
</dbReference>
<reference evidence="3" key="1">
    <citation type="submission" date="2021-06" db="EMBL/GenBank/DDBJ databases">
        <authorList>
            <person name="Hodson N. C."/>
            <person name="Mongue J. A."/>
            <person name="Jaron S. K."/>
        </authorList>
    </citation>
    <scope>NUCLEOTIDE SEQUENCE</scope>
</reference>
<dbReference type="SMART" id="SM00474">
    <property type="entry name" value="35EXOc"/>
    <property type="match status" value="1"/>
</dbReference>
<feature type="compositionally biased region" description="Polar residues" evidence="1">
    <location>
        <begin position="150"/>
        <end position="161"/>
    </location>
</feature>
<protein>
    <recommendedName>
        <fullName evidence="2">HRDC domain-containing protein</fullName>
    </recommendedName>
</protein>
<dbReference type="PROSITE" id="PS50967">
    <property type="entry name" value="HRDC"/>
    <property type="match status" value="1"/>
</dbReference>
<feature type="region of interest" description="Disordered" evidence="1">
    <location>
        <begin position="233"/>
        <end position="272"/>
    </location>
</feature>
<dbReference type="Proteomes" id="UP000708208">
    <property type="component" value="Unassembled WGS sequence"/>
</dbReference>
<dbReference type="GO" id="GO:0071039">
    <property type="term" value="P:nuclear polyadenylation-dependent CUT catabolic process"/>
    <property type="evidence" value="ECO:0007669"/>
    <property type="project" value="TreeGrafter"/>
</dbReference>
<feature type="region of interest" description="Disordered" evidence="1">
    <location>
        <begin position="121"/>
        <end position="221"/>
    </location>
</feature>
<evidence type="ECO:0000256" key="1">
    <source>
        <dbReference type="SAM" id="MobiDB-lite"/>
    </source>
</evidence>
<dbReference type="Pfam" id="PF00570">
    <property type="entry name" value="HRDC"/>
    <property type="match status" value="1"/>
</dbReference>
<dbReference type="GO" id="GO:0071044">
    <property type="term" value="P:histone mRNA catabolic process"/>
    <property type="evidence" value="ECO:0007669"/>
    <property type="project" value="TreeGrafter"/>
</dbReference>
<dbReference type="InterPro" id="IPR002121">
    <property type="entry name" value="HRDC_dom"/>
</dbReference>
<sequence>CRLLDSKECYIMPSSDSDLDQDYQEECSGNSLQQKLCTPSLSKRKTPELKCGERGFLVVIEKSVDKSAKLNEMLNLFEKFYIDESSEQASCSPSINRSSRTSTTSLSIISELTRILTSSSDKLSISPDDDMDKESDDSSTTIGDGKHNAETSTHSQSTITDVCSPRPEKEIITDKNNNEDPGSPGCSKNVEIVDQEIQVESEKPRAVETIPMTDSSSDSSTSIRLQLCCNHKIGSPSTIKSKSTNSSRPKTKSKAPTESTKHSKKDTKENSLNLLSSHTTSINIKNLQEILDPATKRIYFENPYKVEIDRWIPKSKSSFMRLTDKYQLRQLHETPYNIIHTEGRFDILIKDLKSVTEFGFSTLHSNRSYYGFTCVIAISTRYKDYIVDCFGLRDLLQKLNIYFTHPGVLKVAHNCRTDIEYLQKDFGIYVVGLYDSSEAEKVIQCSKTRKSISLDQLLEEYLTLKFNTRFKKADWRIRPLPKSMTDYARSRSHYLLKLYDMQKEKLLSVNCRDILYQVYENSKDICRVHYVQPDRVSWVLKYKSVFSNQQLYALRAMNEWRNKVASEEDEAPHWIASNKALLTLSTVLPSKFREIVYLSKKNFVVTSFMEQDKHKLLDFLAEAKDLPLVTPQIQVLKRRVVECCLSTKVPTLVFLKAKHDHHSKVVYKIMEHFQAEGNFACPNYIQRILPVDVTCKNDLNHICKTVEALVDSGCKNENETYEISSNFRFDKQYTLIAAIRKSVKKKKPRWNYAEDGSNFCIIIYAIRKLRRCCVSFVDCYRKFNQFYLRSS</sequence>
<dbReference type="Pfam" id="PF01612">
    <property type="entry name" value="DNA_pol_A_exo1"/>
    <property type="match status" value="1"/>
</dbReference>
<dbReference type="OrthoDB" id="2250022at2759"/>
<dbReference type="InterPro" id="IPR045092">
    <property type="entry name" value="Rrp6-like"/>
</dbReference>
<gene>
    <name evidence="3" type="ORF">AFUS01_LOCUS16781</name>
</gene>
<proteinExistence type="predicted"/>
<feature type="compositionally biased region" description="Polar residues" evidence="1">
    <location>
        <begin position="235"/>
        <end position="258"/>
    </location>
</feature>
<dbReference type="GO" id="GO:0071035">
    <property type="term" value="P:nuclear polyadenylation-dependent rRNA catabolic process"/>
    <property type="evidence" value="ECO:0007669"/>
    <property type="project" value="TreeGrafter"/>
</dbReference>
<dbReference type="GO" id="GO:0003727">
    <property type="term" value="F:single-stranded RNA binding"/>
    <property type="evidence" value="ECO:0007669"/>
    <property type="project" value="TreeGrafter"/>
</dbReference>
<dbReference type="GO" id="GO:0071037">
    <property type="term" value="P:nuclear polyadenylation-dependent snRNA catabolic process"/>
    <property type="evidence" value="ECO:0007669"/>
    <property type="project" value="TreeGrafter"/>
</dbReference>
<feature type="compositionally biased region" description="Acidic residues" evidence="1">
    <location>
        <begin position="127"/>
        <end position="137"/>
    </location>
</feature>
<feature type="compositionally biased region" description="Basic and acidic residues" evidence="1">
    <location>
        <begin position="166"/>
        <end position="178"/>
    </location>
</feature>
<dbReference type="GO" id="GO:0000467">
    <property type="term" value="P:exonucleolytic trimming to generate mature 3'-end of 5.8S rRNA from tricistronic rRNA transcript (SSU-rRNA, 5.8S rRNA, LSU-rRNA)"/>
    <property type="evidence" value="ECO:0007669"/>
    <property type="project" value="InterPro"/>
</dbReference>
<dbReference type="GO" id="GO:0000175">
    <property type="term" value="F:3'-5'-RNA exonuclease activity"/>
    <property type="evidence" value="ECO:0007669"/>
    <property type="project" value="InterPro"/>
</dbReference>
<dbReference type="SMART" id="SM00341">
    <property type="entry name" value="HRDC"/>
    <property type="match status" value="1"/>
</dbReference>
<comment type="caution">
    <text evidence="3">The sequence shown here is derived from an EMBL/GenBank/DDBJ whole genome shotgun (WGS) entry which is preliminary data.</text>
</comment>
<dbReference type="GO" id="GO:0071036">
    <property type="term" value="P:nuclear polyadenylation-dependent snoRNA catabolic process"/>
    <property type="evidence" value="ECO:0007669"/>
    <property type="project" value="TreeGrafter"/>
</dbReference>
<dbReference type="PANTHER" id="PTHR12124:SF47">
    <property type="entry name" value="EXOSOME COMPONENT 10"/>
    <property type="match status" value="1"/>
</dbReference>
<evidence type="ECO:0000259" key="2">
    <source>
        <dbReference type="PROSITE" id="PS50967"/>
    </source>
</evidence>
<evidence type="ECO:0000313" key="3">
    <source>
        <dbReference type="EMBL" id="CAG7727968.1"/>
    </source>
</evidence>
<keyword evidence="4" id="KW-1185">Reference proteome</keyword>
<dbReference type="InterPro" id="IPR002562">
    <property type="entry name" value="3'-5'_exonuclease_dom"/>
</dbReference>
<feature type="domain" description="HRDC" evidence="2">
    <location>
        <begin position="547"/>
        <end position="630"/>
    </location>
</feature>
<dbReference type="GO" id="GO:0071038">
    <property type="term" value="P:TRAMP-dependent tRNA surveillance pathway"/>
    <property type="evidence" value="ECO:0007669"/>
    <property type="project" value="TreeGrafter"/>
</dbReference>
<name>A0A8J2NVH3_9HEXA</name>
<accession>A0A8J2NVH3</accession>
<organism evidence="3 4">
    <name type="scientific">Allacma fusca</name>
    <dbReference type="NCBI Taxonomy" id="39272"/>
    <lineage>
        <taxon>Eukaryota</taxon>
        <taxon>Metazoa</taxon>
        <taxon>Ecdysozoa</taxon>
        <taxon>Arthropoda</taxon>
        <taxon>Hexapoda</taxon>
        <taxon>Collembola</taxon>
        <taxon>Symphypleona</taxon>
        <taxon>Sminthuridae</taxon>
        <taxon>Allacma</taxon>
    </lineage>
</organism>